<gene>
    <name evidence="2" type="ORF">WG950_04960</name>
</gene>
<protein>
    <submittedName>
        <fullName evidence="2">Glutaredoxin</fullName>
    </submittedName>
</protein>
<evidence type="ECO:0000259" key="1">
    <source>
        <dbReference type="Pfam" id="PF00462"/>
    </source>
</evidence>
<proteinExistence type="predicted"/>
<dbReference type="SUPFAM" id="SSF52833">
    <property type="entry name" value="Thioredoxin-like"/>
    <property type="match status" value="1"/>
</dbReference>
<dbReference type="Proteomes" id="UP001491088">
    <property type="component" value="Chromosome"/>
</dbReference>
<dbReference type="EMBL" id="CP150496">
    <property type="protein sequence ID" value="WYW56603.1"/>
    <property type="molecule type" value="Genomic_DNA"/>
</dbReference>
<name>A0ABZ2TU82_9FLAO</name>
<dbReference type="InterPro" id="IPR002109">
    <property type="entry name" value="Glutaredoxin"/>
</dbReference>
<organism evidence="2 3">
    <name type="scientific">Polaribacter marinaquae</name>
    <dbReference type="NCBI Taxonomy" id="1642819"/>
    <lineage>
        <taxon>Bacteria</taxon>
        <taxon>Pseudomonadati</taxon>
        <taxon>Bacteroidota</taxon>
        <taxon>Flavobacteriia</taxon>
        <taxon>Flavobacteriales</taxon>
        <taxon>Flavobacteriaceae</taxon>
    </lineage>
</organism>
<evidence type="ECO:0000313" key="3">
    <source>
        <dbReference type="Proteomes" id="UP001491088"/>
    </source>
</evidence>
<keyword evidence="3" id="KW-1185">Reference proteome</keyword>
<accession>A0ABZ2TU82</accession>
<dbReference type="PROSITE" id="PS51354">
    <property type="entry name" value="GLUTAREDOXIN_2"/>
    <property type="match status" value="1"/>
</dbReference>
<reference evidence="2 3" key="1">
    <citation type="submission" date="2024-03" db="EMBL/GenBank/DDBJ databases">
        <authorList>
            <person name="Cao K."/>
        </authorList>
    </citation>
    <scope>NUCLEOTIDE SEQUENCE [LARGE SCALE GENOMIC DNA]</scope>
    <source>
        <strain evidence="2 3">MCCC 1K00696</strain>
    </source>
</reference>
<sequence>MSNKLNIVLYGKQGHAYTVAFKNFLNSTDVPYTYKDISKDVEAREHSKELYNGVAKFPTLFVDDKVYLTPTTEEFNKIMQDLKLRA</sequence>
<dbReference type="Gene3D" id="3.40.30.10">
    <property type="entry name" value="Glutaredoxin"/>
    <property type="match status" value="1"/>
</dbReference>
<dbReference type="RefSeq" id="WP_077808748.1">
    <property type="nucleotide sequence ID" value="NZ_CP150496.1"/>
</dbReference>
<dbReference type="Pfam" id="PF00462">
    <property type="entry name" value="Glutaredoxin"/>
    <property type="match status" value="1"/>
</dbReference>
<feature type="domain" description="Glutaredoxin" evidence="1">
    <location>
        <begin position="7"/>
        <end position="66"/>
    </location>
</feature>
<dbReference type="InterPro" id="IPR036249">
    <property type="entry name" value="Thioredoxin-like_sf"/>
</dbReference>
<evidence type="ECO:0000313" key="2">
    <source>
        <dbReference type="EMBL" id="WYW56603.1"/>
    </source>
</evidence>